<dbReference type="Gene3D" id="3.40.50.12780">
    <property type="entry name" value="N-terminal domain of ligase-like"/>
    <property type="match status" value="1"/>
</dbReference>
<keyword evidence="3" id="KW-1185">Reference proteome</keyword>
<reference evidence="3" key="1">
    <citation type="journal article" date="2019" name="Int. J. Syst. Evol. Microbiol.">
        <title>The Global Catalogue of Microorganisms (GCM) 10K type strain sequencing project: providing services to taxonomists for standard genome sequencing and annotation.</title>
        <authorList>
            <consortium name="The Broad Institute Genomics Platform"/>
            <consortium name="The Broad Institute Genome Sequencing Center for Infectious Disease"/>
            <person name="Wu L."/>
            <person name="Ma J."/>
        </authorList>
    </citation>
    <scope>NUCLEOTIDE SEQUENCE [LARGE SCALE GENOMIC DNA]</scope>
    <source>
        <strain evidence="3">NBRC 112416</strain>
    </source>
</reference>
<dbReference type="PANTHER" id="PTHR43767">
    <property type="entry name" value="LONG-CHAIN-FATTY-ACID--COA LIGASE"/>
    <property type="match status" value="1"/>
</dbReference>
<comment type="caution">
    <text evidence="2">The sequence shown here is derived from an EMBL/GenBank/DDBJ whole genome shotgun (WGS) entry which is preliminary data.</text>
</comment>
<dbReference type="InterPro" id="IPR020845">
    <property type="entry name" value="AMP-binding_CS"/>
</dbReference>
<dbReference type="Proteomes" id="UP001156691">
    <property type="component" value="Unassembled WGS sequence"/>
</dbReference>
<dbReference type="SUPFAM" id="SSF56801">
    <property type="entry name" value="Acetyl-CoA synthetase-like"/>
    <property type="match status" value="1"/>
</dbReference>
<dbReference type="InterPro" id="IPR042099">
    <property type="entry name" value="ANL_N_sf"/>
</dbReference>
<feature type="domain" description="AMP-dependent synthetase/ligase" evidence="1">
    <location>
        <begin position="9"/>
        <end position="346"/>
    </location>
</feature>
<dbReference type="InterPro" id="IPR000873">
    <property type="entry name" value="AMP-dep_synth/lig_dom"/>
</dbReference>
<evidence type="ECO:0000313" key="3">
    <source>
        <dbReference type="Proteomes" id="UP001156691"/>
    </source>
</evidence>
<sequence>MNLIASFLDTAERHGERTAIVAGPGETISFSQLARRSGALAQGWHRAGLRPGDRVLVAMPVGIDLYAAIAGLWRLGASIVFPEPALGFAGLRHAVRMTQPRALLTSGAYGLVRLAVPELWRIGLHLGLDDGMVGDLLTSVEADHPALISFTSGSTGKPKAIVRTHGFLAAQDAALDPLIAPQRQDEVDLVAFPVFVIANLKRGTTSVLPNWRLRRPDQARDADMLRLMVGQKVTRALVPPSIGEVLAGAGALPLQTLFTGGGPVFPDLIERLGSAMPPGADVVSVYGSTEAEPIAWQPASAISAAQWTAMKTGAGLLAGRPVASIGLKLFDDEILVSGDHVNKGYLGGEGDADNKRNIDGVIWHRTGDAGRLDADGMLWLRGRISGHCAGLYPFEVEAPSRFWPGVRRSALVALEGRSVLAVEGDAACLPAWQEAASAFGVDMVVPLARIPLDRRHRSKIDHLTLKKHLAGQ</sequence>
<gene>
    <name evidence="2" type="ORF">GCM10010862_01300</name>
</gene>
<dbReference type="Pfam" id="PF00501">
    <property type="entry name" value="AMP-binding"/>
    <property type="match status" value="1"/>
</dbReference>
<dbReference type="EMBL" id="BSNS01000002">
    <property type="protein sequence ID" value="GLQ52872.1"/>
    <property type="molecule type" value="Genomic_DNA"/>
</dbReference>
<protein>
    <submittedName>
        <fullName evidence="2">Peptide synthase</fullName>
    </submittedName>
</protein>
<dbReference type="InterPro" id="IPR050237">
    <property type="entry name" value="ATP-dep_AMP-bd_enzyme"/>
</dbReference>
<organism evidence="2 3">
    <name type="scientific">Devosia nitrariae</name>
    <dbReference type="NCBI Taxonomy" id="2071872"/>
    <lineage>
        <taxon>Bacteria</taxon>
        <taxon>Pseudomonadati</taxon>
        <taxon>Pseudomonadota</taxon>
        <taxon>Alphaproteobacteria</taxon>
        <taxon>Hyphomicrobiales</taxon>
        <taxon>Devosiaceae</taxon>
        <taxon>Devosia</taxon>
    </lineage>
</organism>
<dbReference type="PROSITE" id="PS00455">
    <property type="entry name" value="AMP_BINDING"/>
    <property type="match status" value="1"/>
</dbReference>
<accession>A0ABQ5VYR6</accession>
<name>A0ABQ5VYR6_9HYPH</name>
<proteinExistence type="predicted"/>
<dbReference type="RefSeq" id="WP_284338342.1">
    <property type="nucleotide sequence ID" value="NZ_BSNS01000002.1"/>
</dbReference>
<evidence type="ECO:0000259" key="1">
    <source>
        <dbReference type="Pfam" id="PF00501"/>
    </source>
</evidence>
<dbReference type="PANTHER" id="PTHR43767:SF1">
    <property type="entry name" value="NONRIBOSOMAL PEPTIDE SYNTHASE PES1 (EUROFUNG)-RELATED"/>
    <property type="match status" value="1"/>
</dbReference>
<evidence type="ECO:0000313" key="2">
    <source>
        <dbReference type="EMBL" id="GLQ52872.1"/>
    </source>
</evidence>